<dbReference type="Pfam" id="PF00149">
    <property type="entry name" value="Metallophos"/>
    <property type="match status" value="1"/>
</dbReference>
<dbReference type="RefSeq" id="WP_236976625.1">
    <property type="nucleotide sequence ID" value="NZ_BRXE01000082.1"/>
</dbReference>
<dbReference type="InterPro" id="IPR004843">
    <property type="entry name" value="Calcineurin-like_PHP"/>
</dbReference>
<evidence type="ECO:0000313" key="4">
    <source>
        <dbReference type="Proteomes" id="UP001064782"/>
    </source>
</evidence>
<dbReference type="GeneID" id="83630783"/>
<dbReference type="InterPro" id="IPR029052">
    <property type="entry name" value="Metallo-depent_PP-like"/>
</dbReference>
<organism evidence="3 4">
    <name type="scientific">Mycobacterium kiyosense</name>
    <dbReference type="NCBI Taxonomy" id="2871094"/>
    <lineage>
        <taxon>Bacteria</taxon>
        <taxon>Bacillati</taxon>
        <taxon>Actinomycetota</taxon>
        <taxon>Actinomycetes</taxon>
        <taxon>Mycobacteriales</taxon>
        <taxon>Mycobacteriaceae</taxon>
        <taxon>Mycobacterium</taxon>
    </lineage>
</organism>
<dbReference type="InterPro" id="IPR050126">
    <property type="entry name" value="Ap4A_hydrolase"/>
</dbReference>
<comment type="caution">
    <text evidence="3">The sequence shown here is derived from an EMBL/GenBank/DDBJ whole genome shotgun (WGS) entry which is preliminary data.</text>
</comment>
<gene>
    <name evidence="3" type="ORF">Mkiyose1413_50470</name>
    <name evidence="2" type="ORF">SRL2020028_46240</name>
</gene>
<dbReference type="Proteomes" id="UP001064782">
    <property type="component" value="Unassembled WGS sequence"/>
</dbReference>
<feature type="domain" description="Calcineurin-like phosphoesterase" evidence="1">
    <location>
        <begin position="6"/>
        <end position="202"/>
    </location>
</feature>
<dbReference type="Gene3D" id="3.60.21.10">
    <property type="match status" value="1"/>
</dbReference>
<evidence type="ECO:0000313" key="3">
    <source>
        <dbReference type="EMBL" id="GLD33164.1"/>
    </source>
</evidence>
<dbReference type="SUPFAM" id="SSF56300">
    <property type="entry name" value="Metallo-dependent phosphatases"/>
    <property type="match status" value="1"/>
</dbReference>
<accession>A0A9P3V001</accession>
<reference evidence="3" key="1">
    <citation type="submission" date="2022-08" db="EMBL/GenBank/DDBJ databases">
        <title>Mycobacterium kiyosense sp. nov., scotochromogenic slow-glowing species isolated from respiratory specimens.</title>
        <authorList>
            <person name="Fukano H."/>
            <person name="Kazumi Y."/>
            <person name="Sakagami N."/>
            <person name="Ato M."/>
            <person name="Mitarai S."/>
            <person name="Hoshino Y."/>
        </authorList>
    </citation>
    <scope>NUCLEOTIDE SEQUENCE</scope>
    <source>
        <strain evidence="3">1413</strain>
        <strain evidence="2">SRL2020-028</strain>
    </source>
</reference>
<dbReference type="EMBL" id="BRXE01000082">
    <property type="protein sequence ID" value="GLB85368.1"/>
    <property type="molecule type" value="Genomic_DNA"/>
</dbReference>
<protein>
    <submittedName>
        <fullName evidence="3">Metallophosphatase</fullName>
    </submittedName>
</protein>
<sequence>MQGYDIIGDIHGCAGQLERLLAKLDYRAGDGAYLHPERQAIFVGDLVDRGTEQLRVLQIVKAMVEAGSAQVVMGNHEFNAICYSIEYPSGSGKYLRPQNEKNTNQHREFLDQLTDGQRTYYLDWFATLPLWLDLGDIRVVHACWHEVSMKYVESQLGSDRFNSLDQFVRSSTPGDELFTAVEILLKGPEISLVKHGQPPFKDKDGHVRRQARIRWWDATAATLREIAEMATGLTTDTDEPYPTLPDIEVAADERSYVYTDTVPVFFGHYWRKGDPKQLRDWTQHCACVDFSAAKDGKLTAYRWSGEATVDPDNYLQLTD</sequence>
<keyword evidence="4" id="KW-1185">Reference proteome</keyword>
<dbReference type="EMBL" id="BRZI01000067">
    <property type="protein sequence ID" value="GLD33164.1"/>
    <property type="molecule type" value="Genomic_DNA"/>
</dbReference>
<dbReference type="PANTHER" id="PTHR42850">
    <property type="entry name" value="METALLOPHOSPHOESTERASE"/>
    <property type="match status" value="1"/>
</dbReference>
<dbReference type="AlphaFoldDB" id="A0A9P3V001"/>
<evidence type="ECO:0000259" key="1">
    <source>
        <dbReference type="Pfam" id="PF00149"/>
    </source>
</evidence>
<dbReference type="GO" id="GO:0016791">
    <property type="term" value="F:phosphatase activity"/>
    <property type="evidence" value="ECO:0007669"/>
    <property type="project" value="TreeGrafter"/>
</dbReference>
<dbReference type="PANTHER" id="PTHR42850:SF7">
    <property type="entry name" value="BIS(5'-NUCLEOSYL)-TETRAPHOSPHATASE PRPE [ASYMMETRICAL]"/>
    <property type="match status" value="1"/>
</dbReference>
<proteinExistence type="predicted"/>
<dbReference type="GO" id="GO:0005737">
    <property type="term" value="C:cytoplasm"/>
    <property type="evidence" value="ECO:0007669"/>
    <property type="project" value="TreeGrafter"/>
</dbReference>
<dbReference type="Proteomes" id="UP001165663">
    <property type="component" value="Unassembled WGS sequence"/>
</dbReference>
<name>A0A9P3V001_9MYCO</name>
<evidence type="ECO:0000313" key="2">
    <source>
        <dbReference type="EMBL" id="GLB85368.1"/>
    </source>
</evidence>